<evidence type="ECO:0000313" key="2">
    <source>
        <dbReference type="EMBL" id="ESW24393.1"/>
    </source>
</evidence>
<feature type="transmembrane region" description="Helical" evidence="1">
    <location>
        <begin position="146"/>
        <end position="164"/>
    </location>
</feature>
<protein>
    <submittedName>
        <fullName evidence="2">Uncharacterized protein</fullName>
    </submittedName>
</protein>
<reference evidence="3" key="1">
    <citation type="journal article" date="2014" name="Nat. Genet.">
        <title>A reference genome for common bean and genome-wide analysis of dual domestications.</title>
        <authorList>
            <person name="Schmutz J."/>
            <person name="McClean P.E."/>
            <person name="Mamidi S."/>
            <person name="Wu G.A."/>
            <person name="Cannon S.B."/>
            <person name="Grimwood J."/>
            <person name="Jenkins J."/>
            <person name="Shu S."/>
            <person name="Song Q."/>
            <person name="Chavarro C."/>
            <person name="Torres-Torres M."/>
            <person name="Geffroy V."/>
            <person name="Moghaddam S.M."/>
            <person name="Gao D."/>
            <person name="Abernathy B."/>
            <person name="Barry K."/>
            <person name="Blair M."/>
            <person name="Brick M.A."/>
            <person name="Chovatia M."/>
            <person name="Gepts P."/>
            <person name="Goodstein D.M."/>
            <person name="Gonzales M."/>
            <person name="Hellsten U."/>
            <person name="Hyten D.L."/>
            <person name="Jia G."/>
            <person name="Kelly J.D."/>
            <person name="Kudrna D."/>
            <person name="Lee R."/>
            <person name="Richard M.M."/>
            <person name="Miklas P.N."/>
            <person name="Osorno J.M."/>
            <person name="Rodrigues J."/>
            <person name="Thareau V."/>
            <person name="Urrea C.A."/>
            <person name="Wang M."/>
            <person name="Yu Y."/>
            <person name="Zhang M."/>
            <person name="Wing R.A."/>
            <person name="Cregan P.B."/>
            <person name="Rokhsar D.S."/>
            <person name="Jackson S.A."/>
        </authorList>
    </citation>
    <scope>NUCLEOTIDE SEQUENCE [LARGE SCALE GENOMIC DNA]</scope>
    <source>
        <strain evidence="3">cv. G19833</strain>
    </source>
</reference>
<keyword evidence="3" id="KW-1185">Reference proteome</keyword>
<dbReference type="AlphaFoldDB" id="V7C4T5"/>
<evidence type="ECO:0000256" key="1">
    <source>
        <dbReference type="SAM" id="Phobius"/>
    </source>
</evidence>
<dbReference type="Gramene" id="ESW24393">
    <property type="protein sequence ID" value="ESW24393"/>
    <property type="gene ID" value="PHAVU_004G126800g"/>
</dbReference>
<name>V7C4T5_PHAVU</name>
<keyword evidence="1" id="KW-1133">Transmembrane helix</keyword>
<dbReference type="Proteomes" id="UP000000226">
    <property type="component" value="Chromosome 4"/>
</dbReference>
<gene>
    <name evidence="2" type="ORF">PHAVU_004G126800g</name>
</gene>
<accession>V7C4T5</accession>
<keyword evidence="1" id="KW-0472">Membrane</keyword>
<sequence>MLSRSRVYSHIRPSQRVWKANRGDSIGETGSERNVAQLGALTEVVDSGSSLMHGHFWQKKWNLVAPVKTHMSSLMLATVVNATLTLVVLPRCCCRHLRSLSPSIAISCARCWSPITPLSPPWCSPFLTHTVILFLFSSFLFHHSAFLFLFLFSFFFLHNALLFYSRYIL</sequence>
<organism evidence="2 3">
    <name type="scientific">Phaseolus vulgaris</name>
    <name type="common">Kidney bean</name>
    <name type="synonym">French bean</name>
    <dbReference type="NCBI Taxonomy" id="3885"/>
    <lineage>
        <taxon>Eukaryota</taxon>
        <taxon>Viridiplantae</taxon>
        <taxon>Streptophyta</taxon>
        <taxon>Embryophyta</taxon>
        <taxon>Tracheophyta</taxon>
        <taxon>Spermatophyta</taxon>
        <taxon>Magnoliopsida</taxon>
        <taxon>eudicotyledons</taxon>
        <taxon>Gunneridae</taxon>
        <taxon>Pentapetalae</taxon>
        <taxon>rosids</taxon>
        <taxon>fabids</taxon>
        <taxon>Fabales</taxon>
        <taxon>Fabaceae</taxon>
        <taxon>Papilionoideae</taxon>
        <taxon>50 kb inversion clade</taxon>
        <taxon>NPAAA clade</taxon>
        <taxon>indigoferoid/millettioid clade</taxon>
        <taxon>Phaseoleae</taxon>
        <taxon>Phaseolus</taxon>
    </lineage>
</organism>
<evidence type="ECO:0000313" key="3">
    <source>
        <dbReference type="Proteomes" id="UP000000226"/>
    </source>
</evidence>
<proteinExistence type="predicted"/>
<keyword evidence="1" id="KW-0812">Transmembrane</keyword>
<dbReference type="EMBL" id="CM002291">
    <property type="protein sequence ID" value="ESW24393.1"/>
    <property type="molecule type" value="Genomic_DNA"/>
</dbReference>